<dbReference type="AlphaFoldDB" id="A0A917TMX8"/>
<accession>A0A917TMX8</accession>
<dbReference type="RefSeq" id="WP_229705709.1">
    <property type="nucleotide sequence ID" value="NZ_BMNB01000004.1"/>
</dbReference>
<dbReference type="Proteomes" id="UP000608890">
    <property type="component" value="Unassembled WGS sequence"/>
</dbReference>
<dbReference type="EMBL" id="BMNB01000004">
    <property type="protein sequence ID" value="GGM28385.1"/>
    <property type="molecule type" value="Genomic_DNA"/>
</dbReference>
<reference evidence="1" key="1">
    <citation type="journal article" date="2014" name="Int. J. Syst. Evol. Microbiol.">
        <title>Complete genome sequence of Corynebacterium casei LMG S-19264T (=DSM 44701T), isolated from a smear-ripened cheese.</title>
        <authorList>
            <consortium name="US DOE Joint Genome Institute (JGI-PGF)"/>
            <person name="Walter F."/>
            <person name="Albersmeier A."/>
            <person name="Kalinowski J."/>
            <person name="Ruckert C."/>
        </authorList>
    </citation>
    <scope>NUCLEOTIDE SEQUENCE</scope>
    <source>
        <strain evidence="1">CGMCC 4.7312</strain>
    </source>
</reference>
<keyword evidence="2" id="KW-1185">Reference proteome</keyword>
<gene>
    <name evidence="1" type="ORF">GCM10011608_11450</name>
</gene>
<name>A0A917TMX8_9ACTN</name>
<evidence type="ECO:0000313" key="2">
    <source>
        <dbReference type="Proteomes" id="UP000608890"/>
    </source>
</evidence>
<organism evidence="1 2">
    <name type="scientific">Micromonospora sonchi</name>
    <dbReference type="NCBI Taxonomy" id="1763543"/>
    <lineage>
        <taxon>Bacteria</taxon>
        <taxon>Bacillati</taxon>
        <taxon>Actinomycetota</taxon>
        <taxon>Actinomycetes</taxon>
        <taxon>Micromonosporales</taxon>
        <taxon>Micromonosporaceae</taxon>
        <taxon>Micromonospora</taxon>
    </lineage>
</organism>
<protein>
    <submittedName>
        <fullName evidence="1">Uncharacterized protein</fullName>
    </submittedName>
</protein>
<sequence length="302" mass="32716">MWLRTTFPEAREIQAEFRVAAGLQRVVMPAGVAPGTQGAAIDFWLRMLVDPHPSIALPLMGLLSGRAPCLRAGRELLADLATGDTPRRVADGGVELRMRPAGFAERGDEWWARVCYALALLVELYRAPSVEHSRLMRLPESSGAADLLALATDAEVIDMVAMRDLAVERLLPGLPQGPVTTGMTFDGSADLNADADLIAGGMLVDFKAGQGGKPRTDGTRAASLARTDLDQLLGYTLMDYSDRYGLHTVAVYAARFGHLATWPIAELGERMAGHPINLTSLRAEFAQVLRGQLPPYQVQRGW</sequence>
<evidence type="ECO:0000313" key="1">
    <source>
        <dbReference type="EMBL" id="GGM28385.1"/>
    </source>
</evidence>
<proteinExistence type="predicted"/>
<comment type="caution">
    <text evidence="1">The sequence shown here is derived from an EMBL/GenBank/DDBJ whole genome shotgun (WGS) entry which is preliminary data.</text>
</comment>
<reference evidence="1" key="2">
    <citation type="submission" date="2020-09" db="EMBL/GenBank/DDBJ databases">
        <authorList>
            <person name="Sun Q."/>
            <person name="Zhou Y."/>
        </authorList>
    </citation>
    <scope>NUCLEOTIDE SEQUENCE</scope>
    <source>
        <strain evidence="1">CGMCC 4.7312</strain>
    </source>
</reference>